<dbReference type="Proteomes" id="UP001150238">
    <property type="component" value="Unassembled WGS sequence"/>
</dbReference>
<comment type="caution">
    <text evidence="1">The sequence shown here is derived from an EMBL/GenBank/DDBJ whole genome shotgun (WGS) entry which is preliminary data.</text>
</comment>
<reference evidence="1" key="2">
    <citation type="journal article" date="2023" name="Proc. Natl. Acad. Sci. U.S.A.">
        <title>A global phylogenomic analysis of the shiitake genus Lentinula.</title>
        <authorList>
            <person name="Sierra-Patev S."/>
            <person name="Min B."/>
            <person name="Naranjo-Ortiz M."/>
            <person name="Looney B."/>
            <person name="Konkel Z."/>
            <person name="Slot J.C."/>
            <person name="Sakamoto Y."/>
            <person name="Steenwyk J.L."/>
            <person name="Rokas A."/>
            <person name="Carro J."/>
            <person name="Camarero S."/>
            <person name="Ferreira P."/>
            <person name="Molpeceres G."/>
            <person name="Ruiz-Duenas F.J."/>
            <person name="Serrano A."/>
            <person name="Henrissat B."/>
            <person name="Drula E."/>
            <person name="Hughes K.W."/>
            <person name="Mata J.L."/>
            <person name="Ishikawa N.K."/>
            <person name="Vargas-Isla R."/>
            <person name="Ushijima S."/>
            <person name="Smith C.A."/>
            <person name="Donoghue J."/>
            <person name="Ahrendt S."/>
            <person name="Andreopoulos W."/>
            <person name="He G."/>
            <person name="LaButti K."/>
            <person name="Lipzen A."/>
            <person name="Ng V."/>
            <person name="Riley R."/>
            <person name="Sandor L."/>
            <person name="Barry K."/>
            <person name="Martinez A.T."/>
            <person name="Xiao Y."/>
            <person name="Gibbons J.G."/>
            <person name="Terashima K."/>
            <person name="Grigoriev I.V."/>
            <person name="Hibbett D."/>
        </authorList>
    </citation>
    <scope>NUCLEOTIDE SEQUENCE</scope>
    <source>
        <strain evidence="1">Sp2 HRB7682 ss15</strain>
    </source>
</reference>
<organism evidence="1 2">
    <name type="scientific">Lentinula lateritia</name>
    <dbReference type="NCBI Taxonomy" id="40482"/>
    <lineage>
        <taxon>Eukaryota</taxon>
        <taxon>Fungi</taxon>
        <taxon>Dikarya</taxon>
        <taxon>Basidiomycota</taxon>
        <taxon>Agaricomycotina</taxon>
        <taxon>Agaricomycetes</taxon>
        <taxon>Agaricomycetidae</taxon>
        <taxon>Agaricales</taxon>
        <taxon>Marasmiineae</taxon>
        <taxon>Omphalotaceae</taxon>
        <taxon>Lentinula</taxon>
    </lineage>
</organism>
<gene>
    <name evidence="1" type="ORF">C8J55DRAFT_513979</name>
</gene>
<reference evidence="1" key="1">
    <citation type="submission" date="2022-08" db="EMBL/GenBank/DDBJ databases">
        <authorList>
            <consortium name="DOE Joint Genome Institute"/>
            <person name="Min B."/>
            <person name="Riley R."/>
            <person name="Sierra-Patev S."/>
            <person name="Naranjo-Ortiz M."/>
            <person name="Looney B."/>
            <person name="Konkel Z."/>
            <person name="Slot J.C."/>
            <person name="Sakamoto Y."/>
            <person name="Steenwyk J.L."/>
            <person name="Rokas A."/>
            <person name="Carro J."/>
            <person name="Camarero S."/>
            <person name="Ferreira P."/>
            <person name="Molpeceres G."/>
            <person name="Ruiz-Duenas F.J."/>
            <person name="Serrano A."/>
            <person name="Henrissat B."/>
            <person name="Drula E."/>
            <person name="Hughes K.W."/>
            <person name="Mata J.L."/>
            <person name="Ishikawa N.K."/>
            <person name="Vargas-Isla R."/>
            <person name="Ushijima S."/>
            <person name="Smith C.A."/>
            <person name="Ahrendt S."/>
            <person name="Andreopoulos W."/>
            <person name="He G."/>
            <person name="Labutti K."/>
            <person name="Lipzen A."/>
            <person name="Ng V."/>
            <person name="Sandor L."/>
            <person name="Barry K."/>
            <person name="Martinez A.T."/>
            <person name="Xiao Y."/>
            <person name="Gibbons J.G."/>
            <person name="Terashima K."/>
            <person name="Hibbett D.S."/>
            <person name="Grigoriev I.V."/>
        </authorList>
    </citation>
    <scope>NUCLEOTIDE SEQUENCE</scope>
    <source>
        <strain evidence="1">Sp2 HRB7682 ss15</strain>
    </source>
</reference>
<protein>
    <submittedName>
        <fullName evidence="1">Uncharacterized protein</fullName>
    </submittedName>
</protein>
<name>A0A9W9ADT0_9AGAR</name>
<accession>A0A9W9ADT0</accession>
<evidence type="ECO:0000313" key="1">
    <source>
        <dbReference type="EMBL" id="KAJ4479651.1"/>
    </source>
</evidence>
<proteinExistence type="predicted"/>
<sequence>MYGIQVFAATQWPLVTTQLRSHIITLPKTLSSHLIVPVGKSLRYMYVPRYIHWLYISFHAVHHVIRQHLPVCLRSVYFCHC</sequence>
<feature type="non-terminal residue" evidence="1">
    <location>
        <position position="1"/>
    </location>
</feature>
<dbReference type="EMBL" id="JANVFS010000016">
    <property type="protein sequence ID" value="KAJ4479651.1"/>
    <property type="molecule type" value="Genomic_DNA"/>
</dbReference>
<dbReference type="AlphaFoldDB" id="A0A9W9ADT0"/>
<evidence type="ECO:0000313" key="2">
    <source>
        <dbReference type="Proteomes" id="UP001150238"/>
    </source>
</evidence>